<dbReference type="OrthoDB" id="3249359at2759"/>
<dbReference type="Gene3D" id="3.30.710.10">
    <property type="entry name" value="Potassium Channel Kv1.1, Chain A"/>
    <property type="match status" value="1"/>
</dbReference>
<dbReference type="EMBL" id="ML122288">
    <property type="protein sequence ID" value="RPD56437.1"/>
    <property type="molecule type" value="Genomic_DNA"/>
</dbReference>
<proteinExistence type="predicted"/>
<accession>A0A5C2RZE5</accession>
<evidence type="ECO:0000313" key="1">
    <source>
        <dbReference type="EMBL" id="RPD56437.1"/>
    </source>
</evidence>
<name>A0A5C2RZE5_9APHY</name>
<evidence type="ECO:0008006" key="3">
    <source>
        <dbReference type="Google" id="ProtNLM"/>
    </source>
</evidence>
<dbReference type="Proteomes" id="UP000313359">
    <property type="component" value="Unassembled WGS sequence"/>
</dbReference>
<evidence type="ECO:0000313" key="2">
    <source>
        <dbReference type="Proteomes" id="UP000313359"/>
    </source>
</evidence>
<sequence length="302" mass="34313">MTVSPPVSRRTQDEATDSSKLRKHDKFWLEDGSIILRAQDNLYKVHRSLLHRHSKALASFKPASSEKAEMVDGMDVVRLPDELGVRSADFEALLEHLYHDAPLTDADADFKRIAALFRASSKQQLDFPTIHALARSRIEQLIPSDPEAFTRAQHAEEALSLAVTYDIPSIRKALYYSVATHPHEQETHADGITSHPELSHDISARCDTLLEQLVSHFTPILFTVATAGHMACTDVLAEKWMPLVIQTALDDNGLCRPLETLERIIAIDWEKEGLCAQCVKEKREEWRGEQRDVWERMDEWLS</sequence>
<dbReference type="AlphaFoldDB" id="A0A5C2RZE5"/>
<organism evidence="1 2">
    <name type="scientific">Lentinus tigrinus ALCF2SS1-6</name>
    <dbReference type="NCBI Taxonomy" id="1328759"/>
    <lineage>
        <taxon>Eukaryota</taxon>
        <taxon>Fungi</taxon>
        <taxon>Dikarya</taxon>
        <taxon>Basidiomycota</taxon>
        <taxon>Agaricomycotina</taxon>
        <taxon>Agaricomycetes</taxon>
        <taxon>Polyporales</taxon>
        <taxon>Polyporaceae</taxon>
        <taxon>Lentinus</taxon>
    </lineage>
</organism>
<dbReference type="InterPro" id="IPR011333">
    <property type="entry name" value="SKP1/BTB/POZ_sf"/>
</dbReference>
<gene>
    <name evidence="1" type="ORF">L227DRAFT_531979</name>
</gene>
<dbReference type="STRING" id="1328759.A0A5C2RZE5"/>
<protein>
    <recommendedName>
        <fullName evidence="3">BTB domain-containing protein</fullName>
    </recommendedName>
</protein>
<reference evidence="1" key="1">
    <citation type="journal article" date="2018" name="Genome Biol. Evol.">
        <title>Genomics and development of Lentinus tigrinus, a white-rot wood-decaying mushroom with dimorphic fruiting bodies.</title>
        <authorList>
            <person name="Wu B."/>
            <person name="Xu Z."/>
            <person name="Knudson A."/>
            <person name="Carlson A."/>
            <person name="Chen N."/>
            <person name="Kovaka S."/>
            <person name="LaButti K."/>
            <person name="Lipzen A."/>
            <person name="Pennachio C."/>
            <person name="Riley R."/>
            <person name="Schakwitz W."/>
            <person name="Umezawa K."/>
            <person name="Ohm R.A."/>
            <person name="Grigoriev I.V."/>
            <person name="Nagy L.G."/>
            <person name="Gibbons J."/>
            <person name="Hibbett D."/>
        </authorList>
    </citation>
    <scope>NUCLEOTIDE SEQUENCE [LARGE SCALE GENOMIC DNA]</scope>
    <source>
        <strain evidence="1">ALCF2SS1-6</strain>
    </source>
</reference>
<keyword evidence="2" id="KW-1185">Reference proteome</keyword>